<evidence type="ECO:0000256" key="3">
    <source>
        <dbReference type="ARBA" id="ARBA00022679"/>
    </source>
</evidence>
<dbReference type="InterPro" id="IPR011611">
    <property type="entry name" value="PfkB_dom"/>
</dbReference>
<dbReference type="GO" id="GO:0005524">
    <property type="term" value="F:ATP binding"/>
    <property type="evidence" value="ECO:0007669"/>
    <property type="project" value="UniProtKB-KW"/>
</dbReference>
<evidence type="ECO:0000313" key="12">
    <source>
        <dbReference type="EMBL" id="RZB53625.1"/>
    </source>
</evidence>
<dbReference type="PANTHER" id="PTHR43085:SF60">
    <property type="entry name" value="PFKB FAMILY CARBOHYDRATE KINASE"/>
    <property type="match status" value="1"/>
</dbReference>
<dbReference type="Gramene" id="XM_028359449.1">
    <property type="protein sequence ID" value="XP_028215250.1"/>
    <property type="gene ID" value="LOC114397407"/>
</dbReference>
<evidence type="ECO:0000256" key="6">
    <source>
        <dbReference type="ARBA" id="ARBA00022840"/>
    </source>
</evidence>
<dbReference type="CDD" id="cd01167">
    <property type="entry name" value="bac_FRK"/>
    <property type="match status" value="1"/>
</dbReference>
<dbReference type="EMBL" id="QZWG01000018">
    <property type="protein sequence ID" value="RZB53625.1"/>
    <property type="molecule type" value="Genomic_DNA"/>
</dbReference>
<accession>A0A445FXG8</accession>
<dbReference type="InterPro" id="IPR050306">
    <property type="entry name" value="PfkB_Carbo_kinase"/>
</dbReference>
<keyword evidence="5 12" id="KW-0418">Kinase</keyword>
<evidence type="ECO:0000259" key="11">
    <source>
        <dbReference type="Pfam" id="PF00294"/>
    </source>
</evidence>
<gene>
    <name evidence="12" type="ORF">D0Y65_049523</name>
</gene>
<comment type="caution">
    <text evidence="12">The sequence shown here is derived from an EMBL/GenBank/DDBJ whole genome shotgun (WGS) entry which is preliminary data.</text>
</comment>
<comment type="function">
    <text evidence="8">May play an important role in maintaining the flux of carbon towards starch formation.</text>
</comment>
<keyword evidence="7" id="KW-0119">Carbohydrate metabolism</keyword>
<dbReference type="Pfam" id="PF00294">
    <property type="entry name" value="PfkB"/>
    <property type="match status" value="1"/>
</dbReference>
<dbReference type="GO" id="GO:0008865">
    <property type="term" value="F:fructokinase activity"/>
    <property type="evidence" value="ECO:0007669"/>
    <property type="project" value="UniProtKB-EC"/>
</dbReference>
<organism evidence="12 13">
    <name type="scientific">Glycine soja</name>
    <name type="common">Wild soybean</name>
    <dbReference type="NCBI Taxonomy" id="3848"/>
    <lineage>
        <taxon>Eukaryota</taxon>
        <taxon>Viridiplantae</taxon>
        <taxon>Streptophyta</taxon>
        <taxon>Embryophyta</taxon>
        <taxon>Tracheophyta</taxon>
        <taxon>Spermatophyta</taxon>
        <taxon>Magnoliopsida</taxon>
        <taxon>eudicotyledons</taxon>
        <taxon>Gunneridae</taxon>
        <taxon>Pentapetalae</taxon>
        <taxon>rosids</taxon>
        <taxon>fabids</taxon>
        <taxon>Fabales</taxon>
        <taxon>Fabaceae</taxon>
        <taxon>Papilionoideae</taxon>
        <taxon>50 kb inversion clade</taxon>
        <taxon>NPAAA clade</taxon>
        <taxon>indigoferoid/millettioid clade</taxon>
        <taxon>Phaseoleae</taxon>
        <taxon>Glycine</taxon>
        <taxon>Glycine subgen. Soja</taxon>
    </lineage>
</organism>
<feature type="domain" description="Carbohydrate kinase PfkB" evidence="11">
    <location>
        <begin position="67"/>
        <end position="299"/>
    </location>
</feature>
<comment type="catalytic activity">
    <reaction evidence="10">
        <text>D-fructose + ATP = D-fructose 6-phosphate + ADP + H(+)</text>
        <dbReference type="Rhea" id="RHEA:16125"/>
        <dbReference type="ChEBI" id="CHEBI:15378"/>
        <dbReference type="ChEBI" id="CHEBI:30616"/>
        <dbReference type="ChEBI" id="CHEBI:37721"/>
        <dbReference type="ChEBI" id="CHEBI:61527"/>
        <dbReference type="ChEBI" id="CHEBI:456216"/>
        <dbReference type="EC" id="2.7.1.4"/>
    </reaction>
</comment>
<evidence type="ECO:0000256" key="4">
    <source>
        <dbReference type="ARBA" id="ARBA00022741"/>
    </source>
</evidence>
<evidence type="ECO:0000256" key="2">
    <source>
        <dbReference type="ARBA" id="ARBA00010688"/>
    </source>
</evidence>
<keyword evidence="13" id="KW-1185">Reference proteome</keyword>
<evidence type="ECO:0000256" key="5">
    <source>
        <dbReference type="ARBA" id="ARBA00022777"/>
    </source>
</evidence>
<name>A0A445FXG8_GLYSO</name>
<dbReference type="FunFam" id="3.40.1190.20:FF:000005">
    <property type="entry name" value="Probable fructokinase-2"/>
    <property type="match status" value="1"/>
</dbReference>
<evidence type="ECO:0000256" key="10">
    <source>
        <dbReference type="ARBA" id="ARBA00048451"/>
    </source>
</evidence>
<comment type="similarity">
    <text evidence="2">Belongs to the carbohydrate kinase PfkB family.</text>
</comment>
<reference evidence="12 13" key="1">
    <citation type="submission" date="2018-09" db="EMBL/GenBank/DDBJ databases">
        <title>A high-quality reference genome of wild soybean provides a powerful tool to mine soybean genomes.</title>
        <authorList>
            <person name="Xie M."/>
            <person name="Chung C.Y.L."/>
            <person name="Li M.-W."/>
            <person name="Wong F.-L."/>
            <person name="Chan T.-F."/>
            <person name="Lam H.-M."/>
        </authorList>
    </citation>
    <scope>NUCLEOTIDE SEQUENCE [LARGE SCALE GENOMIC DNA]</scope>
    <source>
        <strain evidence="13">cv. W05</strain>
        <tissue evidence="12">Hypocotyl of etiolated seedlings</tissue>
    </source>
</reference>
<dbReference type="PANTHER" id="PTHR43085">
    <property type="entry name" value="HEXOKINASE FAMILY MEMBER"/>
    <property type="match status" value="1"/>
</dbReference>
<dbReference type="GO" id="GO:0006000">
    <property type="term" value="P:fructose metabolic process"/>
    <property type="evidence" value="ECO:0007669"/>
    <property type="project" value="TreeGrafter"/>
</dbReference>
<evidence type="ECO:0000256" key="1">
    <source>
        <dbReference type="ARBA" id="ARBA00004727"/>
    </source>
</evidence>
<dbReference type="AlphaFoldDB" id="A0A445FXG8"/>
<evidence type="ECO:0000256" key="8">
    <source>
        <dbReference type="ARBA" id="ARBA00037195"/>
    </source>
</evidence>
<evidence type="ECO:0000313" key="13">
    <source>
        <dbReference type="Proteomes" id="UP000289340"/>
    </source>
</evidence>
<keyword evidence="6" id="KW-0067">ATP-binding</keyword>
<evidence type="ECO:0000256" key="7">
    <source>
        <dbReference type="ARBA" id="ARBA00023277"/>
    </source>
</evidence>
<proteinExistence type="inferred from homology"/>
<keyword evidence="4" id="KW-0547">Nucleotide-binding</keyword>
<dbReference type="Proteomes" id="UP000289340">
    <property type="component" value="Chromosome 18"/>
</dbReference>
<sequence length="372" mass="40966">MTGCYFPVTFDRSRSRRGSLRVVNRGVGWRCGVVVLGSWVKEYFALFGSFGGSSKHRRRESHKGPPVVCFGEMMINLVPTVARVSLADAAAYKKFPSGATANVAVGISRLGGSAAFIGKVGNDEFGHLLSDILKQNGVDNSGLLFDDHARTALGFYALKSNGESEFMFYRNPSSDVLLRPDEIDMNLATIFHYGSVSLIKEPCRSAHLAAMNAAKVSGCILSYAANLALPLWPSKEAARQGIMSIWNYADIIKVSVDEIRLLTEGDDPYDDVVIMKKLHHYNLKLLLVTEGARGCRDYTKVLIHNKILHDLYSAYVHKHNAIINATDRNLDEKRLREALDFANACAAFTVTGRGAIPSLPTKDAVLRILFSY</sequence>
<dbReference type="GO" id="GO:0005829">
    <property type="term" value="C:cytosol"/>
    <property type="evidence" value="ECO:0007669"/>
    <property type="project" value="TreeGrafter"/>
</dbReference>
<dbReference type="InterPro" id="IPR029056">
    <property type="entry name" value="Ribokinase-like"/>
</dbReference>
<keyword evidence="3" id="KW-0808">Transferase</keyword>
<dbReference type="SUPFAM" id="SSF53613">
    <property type="entry name" value="Ribokinase-like"/>
    <property type="match status" value="1"/>
</dbReference>
<evidence type="ECO:0000256" key="9">
    <source>
        <dbReference type="ARBA" id="ARBA00038887"/>
    </source>
</evidence>
<comment type="pathway">
    <text evidence="1">Glycan biosynthesis; starch biosynthesis.</text>
</comment>
<dbReference type="EC" id="2.7.1.4" evidence="9"/>
<protein>
    <recommendedName>
        <fullName evidence="9">fructokinase</fullName>
        <ecNumber evidence="9">2.7.1.4</ecNumber>
    </recommendedName>
</protein>
<dbReference type="Gene3D" id="3.40.1190.20">
    <property type="match status" value="1"/>
</dbReference>